<organism evidence="2 3">
    <name type="scientific">Roseicyclus mahoneyensis</name>
    <dbReference type="NCBI Taxonomy" id="164332"/>
    <lineage>
        <taxon>Bacteria</taxon>
        <taxon>Pseudomonadati</taxon>
        <taxon>Pseudomonadota</taxon>
        <taxon>Alphaproteobacteria</taxon>
        <taxon>Rhodobacterales</taxon>
        <taxon>Roseobacteraceae</taxon>
        <taxon>Roseicyclus</taxon>
    </lineage>
</organism>
<gene>
    <name evidence="2" type="ORF">C7455_108107</name>
</gene>
<sequence length="44" mass="4628">MMLHAPLALLAVLFAYSLATASPEASGPVTVDRPLVLMTFAALR</sequence>
<keyword evidence="1" id="KW-0732">Signal</keyword>
<comment type="caution">
    <text evidence="2">The sequence shown here is derived from an EMBL/GenBank/DDBJ whole genome shotgun (WGS) entry which is preliminary data.</text>
</comment>
<accession>A0A316GEB3</accession>
<dbReference type="Proteomes" id="UP000245708">
    <property type="component" value="Unassembled WGS sequence"/>
</dbReference>
<feature type="signal peptide" evidence="1">
    <location>
        <begin position="1"/>
        <end position="21"/>
    </location>
</feature>
<evidence type="ECO:0000313" key="2">
    <source>
        <dbReference type="EMBL" id="PWK59339.1"/>
    </source>
</evidence>
<dbReference type="AlphaFoldDB" id="A0A316GEB3"/>
<dbReference type="EMBL" id="QGGW01000008">
    <property type="protein sequence ID" value="PWK59339.1"/>
    <property type="molecule type" value="Genomic_DNA"/>
</dbReference>
<keyword evidence="3" id="KW-1185">Reference proteome</keyword>
<feature type="chain" id="PRO_5016419457" evidence="1">
    <location>
        <begin position="22"/>
        <end position="44"/>
    </location>
</feature>
<dbReference type="RefSeq" id="WP_281269418.1">
    <property type="nucleotide sequence ID" value="NZ_QGGW01000008.1"/>
</dbReference>
<proteinExistence type="predicted"/>
<evidence type="ECO:0000313" key="3">
    <source>
        <dbReference type="Proteomes" id="UP000245708"/>
    </source>
</evidence>
<reference evidence="2 3" key="1">
    <citation type="submission" date="2018-05" db="EMBL/GenBank/DDBJ databases">
        <title>Genomic Encyclopedia of Type Strains, Phase IV (KMG-IV): sequencing the most valuable type-strain genomes for metagenomic binning, comparative biology and taxonomic classification.</title>
        <authorList>
            <person name="Goeker M."/>
        </authorList>
    </citation>
    <scope>NUCLEOTIDE SEQUENCE [LARGE SCALE GENOMIC DNA]</scope>
    <source>
        <strain evidence="2 3">DSM 16097</strain>
    </source>
</reference>
<evidence type="ECO:0000256" key="1">
    <source>
        <dbReference type="SAM" id="SignalP"/>
    </source>
</evidence>
<name>A0A316GEB3_9RHOB</name>
<protein>
    <submittedName>
        <fullName evidence="2">Uncharacterized protein</fullName>
    </submittedName>
</protein>